<dbReference type="EMBL" id="CAUOFW020005502">
    <property type="protein sequence ID" value="CAK9170440.1"/>
    <property type="molecule type" value="Genomic_DNA"/>
</dbReference>
<reference evidence="1 2" key="1">
    <citation type="submission" date="2024-02" db="EMBL/GenBank/DDBJ databases">
        <authorList>
            <person name="Vignale AGUSTIN F."/>
            <person name="Sosa J E."/>
            <person name="Modenutti C."/>
        </authorList>
    </citation>
    <scope>NUCLEOTIDE SEQUENCE [LARGE SCALE GENOMIC DNA]</scope>
</reference>
<evidence type="ECO:0000313" key="2">
    <source>
        <dbReference type="Proteomes" id="UP001642360"/>
    </source>
</evidence>
<dbReference type="Proteomes" id="UP001642360">
    <property type="component" value="Unassembled WGS sequence"/>
</dbReference>
<sequence length="81" mass="9176">TKATALKEAVWRSTELSFPKVIMVSDMQKSVNVLQQEISKLAWEVQGILLLDMRKDASRRGLDFKLQFVRKTCEANCSMAG</sequence>
<gene>
    <name evidence="1" type="ORF">ILEXP_LOCUS39936</name>
</gene>
<name>A0ABC8TS52_9AQUA</name>
<feature type="non-terminal residue" evidence="1">
    <location>
        <position position="1"/>
    </location>
</feature>
<evidence type="ECO:0000313" key="1">
    <source>
        <dbReference type="EMBL" id="CAK9170440.1"/>
    </source>
</evidence>
<dbReference type="AlphaFoldDB" id="A0ABC8TS52"/>
<keyword evidence="2" id="KW-1185">Reference proteome</keyword>
<accession>A0ABC8TS52</accession>
<comment type="caution">
    <text evidence="1">The sequence shown here is derived from an EMBL/GenBank/DDBJ whole genome shotgun (WGS) entry which is preliminary data.</text>
</comment>
<proteinExistence type="predicted"/>
<protein>
    <submittedName>
        <fullName evidence="1">Uncharacterized protein</fullName>
    </submittedName>
</protein>
<organism evidence="1 2">
    <name type="scientific">Ilex paraguariensis</name>
    <name type="common">yerba mate</name>
    <dbReference type="NCBI Taxonomy" id="185542"/>
    <lineage>
        <taxon>Eukaryota</taxon>
        <taxon>Viridiplantae</taxon>
        <taxon>Streptophyta</taxon>
        <taxon>Embryophyta</taxon>
        <taxon>Tracheophyta</taxon>
        <taxon>Spermatophyta</taxon>
        <taxon>Magnoliopsida</taxon>
        <taxon>eudicotyledons</taxon>
        <taxon>Gunneridae</taxon>
        <taxon>Pentapetalae</taxon>
        <taxon>asterids</taxon>
        <taxon>campanulids</taxon>
        <taxon>Aquifoliales</taxon>
        <taxon>Aquifoliaceae</taxon>
        <taxon>Ilex</taxon>
    </lineage>
</organism>